<keyword evidence="3 6" id="KW-0812">Transmembrane</keyword>
<comment type="subcellular location">
    <subcellularLocation>
        <location evidence="1">Membrane</location>
        <topology evidence="1">Multi-pass membrane protein</topology>
    </subcellularLocation>
</comment>
<evidence type="ECO:0000256" key="1">
    <source>
        <dbReference type="ARBA" id="ARBA00004141"/>
    </source>
</evidence>
<evidence type="ECO:0000256" key="6">
    <source>
        <dbReference type="SAM" id="Phobius"/>
    </source>
</evidence>
<evidence type="ECO:0000259" key="7">
    <source>
        <dbReference type="Pfam" id="PF00892"/>
    </source>
</evidence>
<evidence type="ECO:0000256" key="3">
    <source>
        <dbReference type="ARBA" id="ARBA00022692"/>
    </source>
</evidence>
<dbReference type="InterPro" id="IPR037185">
    <property type="entry name" value="EmrE-like"/>
</dbReference>
<accession>A0A7Y0BQQ6</accession>
<comment type="caution">
    <text evidence="8">The sequence shown here is derived from an EMBL/GenBank/DDBJ whole genome shotgun (WGS) entry which is preliminary data.</text>
</comment>
<dbReference type="AlphaFoldDB" id="A0A7Y0BQQ6"/>
<feature type="transmembrane region" description="Helical" evidence="6">
    <location>
        <begin position="174"/>
        <end position="195"/>
    </location>
</feature>
<dbReference type="InterPro" id="IPR000620">
    <property type="entry name" value="EamA_dom"/>
</dbReference>
<feature type="transmembrane region" description="Helical" evidence="6">
    <location>
        <begin position="119"/>
        <end position="136"/>
    </location>
</feature>
<evidence type="ECO:0000313" key="8">
    <source>
        <dbReference type="EMBL" id="NML94817.1"/>
    </source>
</evidence>
<dbReference type="Proteomes" id="UP000583556">
    <property type="component" value="Unassembled WGS sequence"/>
</dbReference>
<evidence type="ECO:0000256" key="4">
    <source>
        <dbReference type="ARBA" id="ARBA00022989"/>
    </source>
</evidence>
<keyword evidence="4 6" id="KW-1133">Transmembrane helix</keyword>
<keyword evidence="5 6" id="KW-0472">Membrane</keyword>
<feature type="transmembrane region" description="Helical" evidence="6">
    <location>
        <begin position="201"/>
        <end position="221"/>
    </location>
</feature>
<dbReference type="PANTHER" id="PTHR22911">
    <property type="entry name" value="ACYL-MALONYL CONDENSING ENZYME-RELATED"/>
    <property type="match status" value="1"/>
</dbReference>
<feature type="domain" description="EamA" evidence="7">
    <location>
        <begin position="145"/>
        <end position="274"/>
    </location>
</feature>
<feature type="transmembrane region" description="Helical" evidence="6">
    <location>
        <begin position="35"/>
        <end position="51"/>
    </location>
</feature>
<feature type="transmembrane region" description="Helical" evidence="6">
    <location>
        <begin position="142"/>
        <end position="162"/>
    </location>
</feature>
<feature type="transmembrane region" description="Helical" evidence="6">
    <location>
        <begin position="94"/>
        <end position="112"/>
    </location>
</feature>
<feature type="transmembrane region" description="Helical" evidence="6">
    <location>
        <begin position="71"/>
        <end position="88"/>
    </location>
</feature>
<proteinExistence type="inferred from homology"/>
<evidence type="ECO:0000313" key="9">
    <source>
        <dbReference type="Proteomes" id="UP000583556"/>
    </source>
</evidence>
<comment type="similarity">
    <text evidence="2">Belongs to the drug/metabolite transporter (DMT) superfamily. 10 TMS drug/metabolite exporter (DME) (TC 2.A.7.3) family.</text>
</comment>
<feature type="transmembrane region" description="Helical" evidence="6">
    <location>
        <begin position="258"/>
        <end position="276"/>
    </location>
</feature>
<dbReference type="Pfam" id="PF00892">
    <property type="entry name" value="EamA"/>
    <property type="match status" value="2"/>
</dbReference>
<reference evidence="8 9" key="1">
    <citation type="submission" date="2020-04" db="EMBL/GenBank/DDBJ databases">
        <title>Novosphingobium sp. TW-4 isolated from soil.</title>
        <authorList>
            <person name="Dahal R.H."/>
            <person name="Chaudhary D.K."/>
        </authorList>
    </citation>
    <scope>NUCLEOTIDE SEQUENCE [LARGE SCALE GENOMIC DNA]</scope>
    <source>
        <strain evidence="8 9">TW-4</strain>
    </source>
</reference>
<gene>
    <name evidence="8" type="ORF">HHL27_14175</name>
</gene>
<evidence type="ECO:0000256" key="5">
    <source>
        <dbReference type="ARBA" id="ARBA00023136"/>
    </source>
</evidence>
<protein>
    <submittedName>
        <fullName evidence="8">DMT family transporter</fullName>
    </submittedName>
</protein>
<keyword evidence="9" id="KW-1185">Reference proteome</keyword>
<feature type="transmembrane region" description="Helical" evidence="6">
    <location>
        <begin position="233"/>
        <end position="252"/>
    </location>
</feature>
<dbReference type="EMBL" id="JABBGM010000006">
    <property type="protein sequence ID" value="NML94817.1"/>
    <property type="molecule type" value="Genomic_DNA"/>
</dbReference>
<feature type="domain" description="EamA" evidence="7">
    <location>
        <begin position="3"/>
        <end position="134"/>
    </location>
</feature>
<evidence type="ECO:0000256" key="2">
    <source>
        <dbReference type="ARBA" id="ARBA00009853"/>
    </source>
</evidence>
<dbReference type="SUPFAM" id="SSF103481">
    <property type="entry name" value="Multidrug resistance efflux transporter EmrE"/>
    <property type="match status" value="2"/>
</dbReference>
<sequence length="291" mass="31110">MLALALRLAAMLMLSVMLLLVKMTGERGVSLPETMFWRQAIPALLLAIWLAGKGQLGRLATKRPWIHARRAAIGTTGMFMTLGVVQILPLAESTVLGFTAPIFAVILSAVMLKEHVGPWRWTAVALGLTGVIVIAGPDRGHLPLFGLAVGIGAAFFVALVSIQLRDLGRTEEPLTVVFWFSAMSAPVLALFLLRTGVHHDAVQWAMLAGIGVTGLFAQILMTAALRLGAVSSVIVMDYSQFGWATLWGAVFFGNLPPATTWTGAPLICAAGLIIAWREHALSKERAALLNA</sequence>
<dbReference type="PANTHER" id="PTHR22911:SF6">
    <property type="entry name" value="SOLUTE CARRIER FAMILY 35 MEMBER G1"/>
    <property type="match status" value="1"/>
</dbReference>
<dbReference type="GO" id="GO:0016020">
    <property type="term" value="C:membrane"/>
    <property type="evidence" value="ECO:0007669"/>
    <property type="project" value="UniProtKB-SubCell"/>
</dbReference>
<organism evidence="8 9">
    <name type="scientific">Novosphingobium olei</name>
    <dbReference type="NCBI Taxonomy" id="2728851"/>
    <lineage>
        <taxon>Bacteria</taxon>
        <taxon>Pseudomonadati</taxon>
        <taxon>Pseudomonadota</taxon>
        <taxon>Alphaproteobacteria</taxon>
        <taxon>Sphingomonadales</taxon>
        <taxon>Sphingomonadaceae</taxon>
        <taxon>Novosphingobium</taxon>
    </lineage>
</organism>
<name>A0A7Y0BQQ6_9SPHN</name>